<dbReference type="EMBL" id="LDAU01000051">
    <property type="protein sequence ID" value="KRX09416.1"/>
    <property type="molecule type" value="Genomic_DNA"/>
</dbReference>
<keyword evidence="1" id="KW-0472">Membrane</keyword>
<sequence>MHQIDLSLYLAATSVPSFPKTTCVVEDCQYLSSVLYPKILQAHLVKSIFSSNQIEKLLQISFAIHFSKSGMLSMVFILWHTISCQFLLFFLIFLVIQVIYIYSSRFKVSHTYIITSEYSIIKDWIKFSKAIFSLYISFCQSKISFFKLSISFFRLSFLLINQFLNPSSISYSCYLDNVSILVHTSQYSFYKLYTSEKFCKVSPNPGVSINQN</sequence>
<dbReference type="Proteomes" id="UP000054937">
    <property type="component" value="Unassembled WGS sequence"/>
</dbReference>
<keyword evidence="1" id="KW-1133">Transmembrane helix</keyword>
<evidence type="ECO:0000256" key="1">
    <source>
        <dbReference type="SAM" id="Phobius"/>
    </source>
</evidence>
<accession>A0A0V0R5D6</accession>
<gene>
    <name evidence="2" type="ORF">PPERSA_04722</name>
</gene>
<evidence type="ECO:0000313" key="3">
    <source>
        <dbReference type="Proteomes" id="UP000054937"/>
    </source>
</evidence>
<feature type="transmembrane region" description="Helical" evidence="1">
    <location>
        <begin position="77"/>
        <end position="102"/>
    </location>
</feature>
<reference evidence="2 3" key="1">
    <citation type="journal article" date="2015" name="Sci. Rep.">
        <title>Genome of the facultative scuticociliatosis pathogen Pseudocohnilembus persalinus provides insight into its virulence through horizontal gene transfer.</title>
        <authorList>
            <person name="Xiong J."/>
            <person name="Wang G."/>
            <person name="Cheng J."/>
            <person name="Tian M."/>
            <person name="Pan X."/>
            <person name="Warren A."/>
            <person name="Jiang C."/>
            <person name="Yuan D."/>
            <person name="Miao W."/>
        </authorList>
    </citation>
    <scope>NUCLEOTIDE SEQUENCE [LARGE SCALE GENOMIC DNA]</scope>
    <source>
        <strain evidence="2">36N120E</strain>
    </source>
</reference>
<name>A0A0V0R5D6_PSEPJ</name>
<proteinExistence type="predicted"/>
<organism evidence="2 3">
    <name type="scientific">Pseudocohnilembus persalinus</name>
    <name type="common">Ciliate</name>
    <dbReference type="NCBI Taxonomy" id="266149"/>
    <lineage>
        <taxon>Eukaryota</taxon>
        <taxon>Sar</taxon>
        <taxon>Alveolata</taxon>
        <taxon>Ciliophora</taxon>
        <taxon>Intramacronucleata</taxon>
        <taxon>Oligohymenophorea</taxon>
        <taxon>Scuticociliatia</taxon>
        <taxon>Philasterida</taxon>
        <taxon>Pseudocohnilembidae</taxon>
        <taxon>Pseudocohnilembus</taxon>
    </lineage>
</organism>
<protein>
    <recommendedName>
        <fullName evidence="4">Transmembrane protein</fullName>
    </recommendedName>
</protein>
<evidence type="ECO:0000313" key="2">
    <source>
        <dbReference type="EMBL" id="KRX09416.1"/>
    </source>
</evidence>
<dbReference type="AlphaFoldDB" id="A0A0V0R5D6"/>
<dbReference type="InParanoid" id="A0A0V0R5D6"/>
<evidence type="ECO:0008006" key="4">
    <source>
        <dbReference type="Google" id="ProtNLM"/>
    </source>
</evidence>
<comment type="caution">
    <text evidence="2">The sequence shown here is derived from an EMBL/GenBank/DDBJ whole genome shotgun (WGS) entry which is preliminary data.</text>
</comment>
<keyword evidence="1" id="KW-0812">Transmembrane</keyword>
<keyword evidence="3" id="KW-1185">Reference proteome</keyword>